<reference evidence="1 2" key="1">
    <citation type="submission" date="2020-04" db="EMBL/GenBank/DDBJ databases">
        <title>Thalassotalea sp. M1531, isolated from the surface of marine red alga.</title>
        <authorList>
            <person name="Pang L."/>
            <person name="Lu D.-C."/>
        </authorList>
    </citation>
    <scope>NUCLEOTIDE SEQUENCE [LARGE SCALE GENOMIC DNA]</scope>
    <source>
        <strain evidence="1 2">M1531</strain>
    </source>
</reference>
<comment type="caution">
    <text evidence="1">The sequence shown here is derived from an EMBL/GenBank/DDBJ whole genome shotgun (WGS) entry which is preliminary data.</text>
</comment>
<evidence type="ECO:0000313" key="2">
    <source>
        <dbReference type="Proteomes" id="UP000568664"/>
    </source>
</evidence>
<proteinExistence type="predicted"/>
<dbReference type="RefSeq" id="WP_169073564.1">
    <property type="nucleotide sequence ID" value="NZ_JABBXH010000001.1"/>
</dbReference>
<dbReference type="Proteomes" id="UP000568664">
    <property type="component" value="Unassembled WGS sequence"/>
</dbReference>
<organism evidence="1 2">
    <name type="scientific">Thalassotalea algicola</name>
    <dbReference type="NCBI Taxonomy" id="2716224"/>
    <lineage>
        <taxon>Bacteria</taxon>
        <taxon>Pseudomonadati</taxon>
        <taxon>Pseudomonadota</taxon>
        <taxon>Gammaproteobacteria</taxon>
        <taxon>Alteromonadales</taxon>
        <taxon>Colwelliaceae</taxon>
        <taxon>Thalassotalea</taxon>
    </lineage>
</organism>
<dbReference type="SUPFAM" id="SSF52091">
    <property type="entry name" value="SpoIIaa-like"/>
    <property type="match status" value="1"/>
</dbReference>
<keyword evidence="2" id="KW-1185">Reference proteome</keyword>
<dbReference type="EMBL" id="JABBXH010000001">
    <property type="protein sequence ID" value="NMP30233.1"/>
    <property type="molecule type" value="Genomic_DNA"/>
</dbReference>
<evidence type="ECO:0000313" key="1">
    <source>
        <dbReference type="EMBL" id="NMP30233.1"/>
    </source>
</evidence>
<sequence length="131" mass="15049">MEAHGEFNVVLNGNAIESKLKGSFNDVGFSDYVETVKRNVAKLADLPFVMMIDNSEFEGGTPEAYVVFEEYSKWISTQHVIAKVYLVSSFVQKEIMLQQTPELQNQNIEFFKEKSEARDWLAKQLAAYERQ</sequence>
<gene>
    <name evidence="1" type="ORF">HII17_01555</name>
</gene>
<name>A0A7Y0L9R9_9GAMM</name>
<dbReference type="AlphaFoldDB" id="A0A7Y0L9R9"/>
<protein>
    <recommendedName>
        <fullName evidence="3">STAS/SEC14 domain-containing protein</fullName>
    </recommendedName>
</protein>
<accession>A0A7Y0L9R9</accession>
<dbReference type="Gene3D" id="3.40.50.10600">
    <property type="entry name" value="SpoIIaa-like domains"/>
    <property type="match status" value="1"/>
</dbReference>
<evidence type="ECO:0008006" key="3">
    <source>
        <dbReference type="Google" id="ProtNLM"/>
    </source>
</evidence>
<dbReference type="InterPro" id="IPR036513">
    <property type="entry name" value="STAS_dom_sf"/>
</dbReference>
<dbReference type="InterPro" id="IPR038396">
    <property type="entry name" value="SpoIIAA-like_sf"/>
</dbReference>